<feature type="compositionally biased region" description="Acidic residues" evidence="4">
    <location>
        <begin position="1"/>
        <end position="18"/>
    </location>
</feature>
<evidence type="ECO:0000313" key="7">
    <source>
        <dbReference type="Proteomes" id="UP000265120"/>
    </source>
</evidence>
<dbReference type="PANTHER" id="PTHR48407">
    <property type="entry name" value="CRANIOFACIAL DEVELOPMENT PROTEIN 1"/>
    <property type="match status" value="1"/>
</dbReference>
<feature type="compositionally biased region" description="Polar residues" evidence="4">
    <location>
        <begin position="131"/>
        <end position="140"/>
    </location>
</feature>
<dbReference type="Ensembl" id="ENSCSET00000002045.1">
    <property type="protein sequence ID" value="ENSCSEP00000002010.1"/>
    <property type="gene ID" value="ENSCSEG00000001361.1"/>
</dbReference>
<feature type="compositionally biased region" description="Basic and acidic residues" evidence="4">
    <location>
        <begin position="102"/>
        <end position="114"/>
    </location>
</feature>
<organism evidence="6 7">
    <name type="scientific">Cynoglossus semilaevis</name>
    <name type="common">Tongue sole</name>
    <dbReference type="NCBI Taxonomy" id="244447"/>
    <lineage>
        <taxon>Eukaryota</taxon>
        <taxon>Metazoa</taxon>
        <taxon>Chordata</taxon>
        <taxon>Craniata</taxon>
        <taxon>Vertebrata</taxon>
        <taxon>Euteleostomi</taxon>
        <taxon>Actinopterygii</taxon>
        <taxon>Neopterygii</taxon>
        <taxon>Teleostei</taxon>
        <taxon>Neoteleostei</taxon>
        <taxon>Acanthomorphata</taxon>
        <taxon>Carangaria</taxon>
        <taxon>Pleuronectiformes</taxon>
        <taxon>Pleuronectoidei</taxon>
        <taxon>Cynoglossidae</taxon>
        <taxon>Cynoglossinae</taxon>
        <taxon>Cynoglossus</taxon>
    </lineage>
</organism>
<keyword evidence="3" id="KW-0995">Kinetochore</keyword>
<reference evidence="6" key="3">
    <citation type="submission" date="2025-09" db="UniProtKB">
        <authorList>
            <consortium name="Ensembl"/>
        </authorList>
    </citation>
    <scope>IDENTIFICATION</scope>
</reference>
<dbReference type="GeneTree" id="ENSGT00390000018141"/>
<name>A0A3P8UP19_CYNSE</name>
<sequence>MNYSDYDSDGYESNDDADYVPSDDNLSEDDINECVKEDPLNDDGDEPRPDDVRTKKNKKKDISVRKRKKGVLKLQKEEEKDVGGSEQIEEPQEDLTKATGTGEKETKAKKKADDLWASFLSDVGSRPKESTPASPSSSAQKVKDTHFFPVFTITKVFDFAGEEIRREKEERKRRRHGNNCIILSPTSVQCAVSHPNLRVLVLSAKRPAGMSNLLGRIGGKKQKMSTLEKSKMDWDAFKSEEGITEELAIHNRGREGYVERKNFLDRVDHRQFELEKAVRLSNMKP</sequence>
<evidence type="ECO:0000256" key="1">
    <source>
        <dbReference type="ARBA" id="ARBA00019033"/>
    </source>
</evidence>
<dbReference type="Proteomes" id="UP000265120">
    <property type="component" value="Chromosome 6"/>
</dbReference>
<feature type="region of interest" description="Disordered" evidence="4">
    <location>
        <begin position="1"/>
        <end position="141"/>
    </location>
</feature>
<dbReference type="InterPro" id="IPR027124">
    <property type="entry name" value="Swc5/CFDP1/2"/>
</dbReference>
<keyword evidence="3" id="KW-0217">Developmental protein</keyword>
<dbReference type="Pfam" id="PF07572">
    <property type="entry name" value="BCNT"/>
    <property type="match status" value="1"/>
</dbReference>
<feature type="domain" description="BCNT-C" evidence="5">
    <location>
        <begin position="204"/>
        <end position="285"/>
    </location>
</feature>
<evidence type="ECO:0000256" key="3">
    <source>
        <dbReference type="RuleBase" id="RU363092"/>
    </source>
</evidence>
<dbReference type="InterPro" id="IPR011421">
    <property type="entry name" value="BCNT-C"/>
</dbReference>
<evidence type="ECO:0000256" key="2">
    <source>
        <dbReference type="ARBA" id="ARBA00030244"/>
    </source>
</evidence>
<reference evidence="6" key="2">
    <citation type="submission" date="2025-08" db="UniProtKB">
        <authorList>
            <consortium name="Ensembl"/>
        </authorList>
    </citation>
    <scope>IDENTIFICATION</scope>
</reference>
<reference evidence="6 7" key="1">
    <citation type="journal article" date="2014" name="Nat. Genet.">
        <title>Whole-genome sequence of a flatfish provides insights into ZW sex chromosome evolution and adaptation to a benthic lifestyle.</title>
        <authorList>
            <person name="Chen S."/>
            <person name="Zhang G."/>
            <person name="Shao C."/>
            <person name="Huang Q."/>
            <person name="Liu G."/>
            <person name="Zhang P."/>
            <person name="Song W."/>
            <person name="An N."/>
            <person name="Chalopin D."/>
            <person name="Volff J.N."/>
            <person name="Hong Y."/>
            <person name="Li Q."/>
            <person name="Sha Z."/>
            <person name="Zhou H."/>
            <person name="Xie M."/>
            <person name="Yu Q."/>
            <person name="Liu Y."/>
            <person name="Xiang H."/>
            <person name="Wang N."/>
            <person name="Wu K."/>
            <person name="Yang C."/>
            <person name="Zhou Q."/>
            <person name="Liao X."/>
            <person name="Yang L."/>
            <person name="Hu Q."/>
            <person name="Zhang J."/>
            <person name="Meng L."/>
            <person name="Jin L."/>
            <person name="Tian Y."/>
            <person name="Lian J."/>
            <person name="Yang J."/>
            <person name="Miao G."/>
            <person name="Liu S."/>
            <person name="Liang Z."/>
            <person name="Yan F."/>
            <person name="Li Y."/>
            <person name="Sun B."/>
            <person name="Zhang H."/>
            <person name="Zhang J."/>
            <person name="Zhu Y."/>
            <person name="Du M."/>
            <person name="Zhao Y."/>
            <person name="Schartl M."/>
            <person name="Tang Q."/>
            <person name="Wang J."/>
        </authorList>
    </citation>
    <scope>NUCLEOTIDE SEQUENCE</scope>
</reference>
<dbReference type="AlphaFoldDB" id="A0A3P8UP19"/>
<protein>
    <recommendedName>
        <fullName evidence="1 3">Craniofacial development protein 1</fullName>
    </recommendedName>
    <alternativeName>
        <fullName evidence="2 3">Bucentaur</fullName>
    </alternativeName>
</protein>
<evidence type="ECO:0000256" key="4">
    <source>
        <dbReference type="SAM" id="MobiDB-lite"/>
    </source>
</evidence>
<dbReference type="GO" id="GO:0000812">
    <property type="term" value="C:Swr1 complex"/>
    <property type="evidence" value="ECO:0007669"/>
    <property type="project" value="TreeGrafter"/>
</dbReference>
<proteinExistence type="predicted"/>
<evidence type="ECO:0000259" key="5">
    <source>
        <dbReference type="PROSITE" id="PS51279"/>
    </source>
</evidence>
<feature type="compositionally biased region" description="Basic and acidic residues" evidence="4">
    <location>
        <begin position="46"/>
        <end position="64"/>
    </location>
</feature>
<comment type="subcellular location">
    <subcellularLocation>
        <location evidence="3">Chromosome</location>
        <location evidence="3">Centromere</location>
        <location evidence="3">Kinetochore</location>
    </subcellularLocation>
</comment>
<dbReference type="PROSITE" id="PS51279">
    <property type="entry name" value="BCNT_C"/>
    <property type="match status" value="1"/>
</dbReference>
<dbReference type="PANTHER" id="PTHR48407:SF1">
    <property type="entry name" value="CRANIOFACIAL DEVELOPMENT PROTEIN 1"/>
    <property type="match status" value="1"/>
</dbReference>
<keyword evidence="7" id="KW-1185">Reference proteome</keyword>
<feature type="compositionally biased region" description="Basic and acidic residues" evidence="4">
    <location>
        <begin position="74"/>
        <end position="83"/>
    </location>
</feature>
<keyword evidence="3" id="KW-0158">Chromosome</keyword>
<comment type="function">
    <text evidence="3">May play a role during embryogenesis.</text>
</comment>
<accession>A0A3P8UP19</accession>
<dbReference type="GO" id="GO:0000776">
    <property type="term" value="C:kinetochore"/>
    <property type="evidence" value="ECO:0007669"/>
    <property type="project" value="UniProtKB-KW"/>
</dbReference>
<evidence type="ECO:0000313" key="6">
    <source>
        <dbReference type="Ensembl" id="ENSCSEP00000002010.1"/>
    </source>
</evidence>